<accession>A0ABN2CEZ6</accession>
<evidence type="ECO:0000313" key="3">
    <source>
        <dbReference type="Proteomes" id="UP001501470"/>
    </source>
</evidence>
<keyword evidence="3" id="KW-1185">Reference proteome</keyword>
<proteinExistence type="predicted"/>
<comment type="caution">
    <text evidence="2">The sequence shown here is derived from an EMBL/GenBank/DDBJ whole genome shotgun (WGS) entry which is preliminary data.</text>
</comment>
<gene>
    <name evidence="2" type="ORF">GCM10009827_090940</name>
</gene>
<feature type="compositionally biased region" description="Low complexity" evidence="1">
    <location>
        <begin position="55"/>
        <end position="68"/>
    </location>
</feature>
<dbReference type="Proteomes" id="UP001501470">
    <property type="component" value="Unassembled WGS sequence"/>
</dbReference>
<evidence type="ECO:0000256" key="1">
    <source>
        <dbReference type="SAM" id="MobiDB-lite"/>
    </source>
</evidence>
<feature type="region of interest" description="Disordered" evidence="1">
    <location>
        <begin position="1"/>
        <end position="22"/>
    </location>
</feature>
<feature type="region of interest" description="Disordered" evidence="1">
    <location>
        <begin position="51"/>
        <end position="89"/>
    </location>
</feature>
<protein>
    <submittedName>
        <fullName evidence="2">Uncharacterized protein</fullName>
    </submittedName>
</protein>
<dbReference type="EMBL" id="BAAAQD010000025">
    <property type="protein sequence ID" value="GAA1555942.1"/>
    <property type="molecule type" value="Genomic_DNA"/>
</dbReference>
<evidence type="ECO:0000313" key="2">
    <source>
        <dbReference type="EMBL" id="GAA1555942.1"/>
    </source>
</evidence>
<organism evidence="2 3">
    <name type="scientific">Dactylosporangium maewongense</name>
    <dbReference type="NCBI Taxonomy" id="634393"/>
    <lineage>
        <taxon>Bacteria</taxon>
        <taxon>Bacillati</taxon>
        <taxon>Actinomycetota</taxon>
        <taxon>Actinomycetes</taxon>
        <taxon>Micromonosporales</taxon>
        <taxon>Micromonosporaceae</taxon>
        <taxon>Dactylosporangium</taxon>
    </lineage>
</organism>
<name>A0ABN2CEZ6_9ACTN</name>
<sequence length="89" mass="9031">MIAATRAAADRRSHATASAAAGFAPNAAARATYCSGGSGTPSRLVMRRGDGVRVAAPSPSGNSASAPGEETDHLELTPQPADPSVRWER</sequence>
<reference evidence="2 3" key="1">
    <citation type="journal article" date="2019" name="Int. J. Syst. Evol. Microbiol.">
        <title>The Global Catalogue of Microorganisms (GCM) 10K type strain sequencing project: providing services to taxonomists for standard genome sequencing and annotation.</title>
        <authorList>
            <consortium name="The Broad Institute Genomics Platform"/>
            <consortium name="The Broad Institute Genome Sequencing Center for Infectious Disease"/>
            <person name="Wu L."/>
            <person name="Ma J."/>
        </authorList>
    </citation>
    <scope>NUCLEOTIDE SEQUENCE [LARGE SCALE GENOMIC DNA]</scope>
    <source>
        <strain evidence="2 3">JCM 15933</strain>
    </source>
</reference>